<evidence type="ECO:0000256" key="1">
    <source>
        <dbReference type="SAM" id="MobiDB-lite"/>
    </source>
</evidence>
<reference evidence="2 3" key="1">
    <citation type="submission" date="2020-02" db="EMBL/GenBank/DDBJ databases">
        <title>Draft genome sequence of Haematococcus lacustris strain NIES-144.</title>
        <authorList>
            <person name="Morimoto D."/>
            <person name="Nakagawa S."/>
            <person name="Yoshida T."/>
            <person name="Sawayama S."/>
        </authorList>
    </citation>
    <scope>NUCLEOTIDE SEQUENCE [LARGE SCALE GENOMIC DNA]</scope>
    <source>
        <strain evidence="2 3">NIES-144</strain>
    </source>
</reference>
<evidence type="ECO:0000313" key="2">
    <source>
        <dbReference type="EMBL" id="GFH27819.1"/>
    </source>
</evidence>
<dbReference type="AlphaFoldDB" id="A0A6A0A5N3"/>
<dbReference type="Proteomes" id="UP000485058">
    <property type="component" value="Unassembled WGS sequence"/>
</dbReference>
<comment type="caution">
    <text evidence="2">The sequence shown here is derived from an EMBL/GenBank/DDBJ whole genome shotgun (WGS) entry which is preliminary data.</text>
</comment>
<feature type="region of interest" description="Disordered" evidence="1">
    <location>
        <begin position="1"/>
        <end position="20"/>
    </location>
</feature>
<proteinExistence type="predicted"/>
<name>A0A6A0A5N3_HAELA</name>
<gene>
    <name evidence="2" type="ORF">HaLaN_26201</name>
</gene>
<evidence type="ECO:0000313" key="3">
    <source>
        <dbReference type="Proteomes" id="UP000485058"/>
    </source>
</evidence>
<protein>
    <submittedName>
        <fullName evidence="2">Uncharacterized protein</fullName>
    </submittedName>
</protein>
<keyword evidence="3" id="KW-1185">Reference proteome</keyword>
<dbReference type="EMBL" id="BLLF01003634">
    <property type="protein sequence ID" value="GFH27819.1"/>
    <property type="molecule type" value="Genomic_DNA"/>
</dbReference>
<sequence length="88" mass="9589">MALAMSSLLNGAAGSSHAAPDGEYPVSLQLLQAAERVAYDAVTARYGLVSLETWERLLWLVAAAELSQPLVEWCLTVRSQRVQAEQQM</sequence>
<accession>A0A6A0A5N3</accession>
<organism evidence="2 3">
    <name type="scientific">Haematococcus lacustris</name>
    <name type="common">Green alga</name>
    <name type="synonym">Haematococcus pluvialis</name>
    <dbReference type="NCBI Taxonomy" id="44745"/>
    <lineage>
        <taxon>Eukaryota</taxon>
        <taxon>Viridiplantae</taxon>
        <taxon>Chlorophyta</taxon>
        <taxon>core chlorophytes</taxon>
        <taxon>Chlorophyceae</taxon>
        <taxon>CS clade</taxon>
        <taxon>Chlamydomonadales</taxon>
        <taxon>Haematococcaceae</taxon>
        <taxon>Haematococcus</taxon>
    </lineage>
</organism>